<proteinExistence type="predicted"/>
<keyword evidence="3" id="KW-1185">Reference proteome</keyword>
<sequence>MTFLEEKIALSESCIVREMGDGFVILNLSTERFYELKEVGKRFWELISENKEYTLTLNILQEEYDVTAEQLRKDISRLTEDLKKAGLIVNC</sequence>
<evidence type="ECO:0000256" key="1">
    <source>
        <dbReference type="SAM" id="Coils"/>
    </source>
</evidence>
<evidence type="ECO:0000313" key="3">
    <source>
        <dbReference type="Proteomes" id="UP000249819"/>
    </source>
</evidence>
<feature type="coiled-coil region" evidence="1">
    <location>
        <begin position="61"/>
        <end position="88"/>
    </location>
</feature>
<gene>
    <name evidence="2" type="ORF">CLV59_108189</name>
</gene>
<keyword evidence="1" id="KW-0175">Coiled coil</keyword>
<organism evidence="2 3">
    <name type="scientific">Chitinophaga dinghuensis</name>
    <dbReference type="NCBI Taxonomy" id="1539050"/>
    <lineage>
        <taxon>Bacteria</taxon>
        <taxon>Pseudomonadati</taxon>
        <taxon>Bacteroidota</taxon>
        <taxon>Chitinophagia</taxon>
        <taxon>Chitinophagales</taxon>
        <taxon>Chitinophagaceae</taxon>
        <taxon>Chitinophaga</taxon>
    </lineage>
</organism>
<comment type="caution">
    <text evidence="2">The sequence shown here is derived from an EMBL/GenBank/DDBJ whole genome shotgun (WGS) entry which is preliminary data.</text>
</comment>
<dbReference type="AlphaFoldDB" id="A0A327VRG1"/>
<dbReference type="Gene3D" id="1.10.10.1150">
    <property type="entry name" value="Coenzyme PQQ synthesis protein D (PqqD)"/>
    <property type="match status" value="1"/>
</dbReference>
<dbReference type="InterPro" id="IPR041881">
    <property type="entry name" value="PqqD_sf"/>
</dbReference>
<dbReference type="OrthoDB" id="1495225at2"/>
<reference evidence="2 3" key="1">
    <citation type="submission" date="2018-06" db="EMBL/GenBank/DDBJ databases">
        <title>Genomic Encyclopedia of Archaeal and Bacterial Type Strains, Phase II (KMG-II): from individual species to whole genera.</title>
        <authorList>
            <person name="Goeker M."/>
        </authorList>
    </citation>
    <scope>NUCLEOTIDE SEQUENCE [LARGE SCALE GENOMIC DNA]</scope>
    <source>
        <strain evidence="2 3">DSM 29821</strain>
    </source>
</reference>
<dbReference type="RefSeq" id="WP_111594385.1">
    <property type="nucleotide sequence ID" value="NZ_QLMA01000008.1"/>
</dbReference>
<protein>
    <submittedName>
        <fullName evidence="2">Coenzyme PQQ synthesis protein D (PqqD)</fullName>
    </submittedName>
</protein>
<dbReference type="Pfam" id="PF05402">
    <property type="entry name" value="PqqD"/>
    <property type="match status" value="1"/>
</dbReference>
<dbReference type="Proteomes" id="UP000249819">
    <property type="component" value="Unassembled WGS sequence"/>
</dbReference>
<dbReference type="InterPro" id="IPR008792">
    <property type="entry name" value="PQQD"/>
</dbReference>
<evidence type="ECO:0000313" key="2">
    <source>
        <dbReference type="EMBL" id="RAJ76669.1"/>
    </source>
</evidence>
<name>A0A327VRG1_9BACT</name>
<dbReference type="EMBL" id="QLMA01000008">
    <property type="protein sequence ID" value="RAJ76669.1"/>
    <property type="molecule type" value="Genomic_DNA"/>
</dbReference>
<accession>A0A327VRG1</accession>